<dbReference type="AlphaFoldDB" id="A0A5B7K6G8"/>
<evidence type="ECO:0000313" key="1">
    <source>
        <dbReference type="EMBL" id="MPD02177.1"/>
    </source>
</evidence>
<dbReference type="Proteomes" id="UP000324222">
    <property type="component" value="Unassembled WGS sequence"/>
</dbReference>
<proteinExistence type="predicted"/>
<keyword evidence="2" id="KW-1185">Reference proteome</keyword>
<accession>A0A5B7K6G8</accession>
<organism evidence="1 2">
    <name type="scientific">Portunus trituberculatus</name>
    <name type="common">Swimming crab</name>
    <name type="synonym">Neptunus trituberculatus</name>
    <dbReference type="NCBI Taxonomy" id="210409"/>
    <lineage>
        <taxon>Eukaryota</taxon>
        <taxon>Metazoa</taxon>
        <taxon>Ecdysozoa</taxon>
        <taxon>Arthropoda</taxon>
        <taxon>Crustacea</taxon>
        <taxon>Multicrustacea</taxon>
        <taxon>Malacostraca</taxon>
        <taxon>Eumalacostraca</taxon>
        <taxon>Eucarida</taxon>
        <taxon>Decapoda</taxon>
        <taxon>Pleocyemata</taxon>
        <taxon>Brachyura</taxon>
        <taxon>Eubrachyura</taxon>
        <taxon>Portunoidea</taxon>
        <taxon>Portunidae</taxon>
        <taxon>Portuninae</taxon>
        <taxon>Portunus</taxon>
    </lineage>
</organism>
<reference evidence="1 2" key="1">
    <citation type="submission" date="2019-05" db="EMBL/GenBank/DDBJ databases">
        <title>Another draft genome of Portunus trituberculatus and its Hox gene families provides insights of decapod evolution.</title>
        <authorList>
            <person name="Jeong J.-H."/>
            <person name="Song I."/>
            <person name="Kim S."/>
            <person name="Choi T."/>
            <person name="Kim D."/>
            <person name="Ryu S."/>
            <person name="Kim W."/>
        </authorList>
    </citation>
    <scope>NUCLEOTIDE SEQUENCE [LARGE SCALE GENOMIC DNA]</scope>
    <source>
        <tissue evidence="1">Muscle</tissue>
    </source>
</reference>
<sequence length="69" mass="8003">MRLQDSRAHHHHHDHHLHHSTLPYAPYRHYLPTPHSSLPLAVRFAAMSSFVLAVLREVGGKRYWSAGEM</sequence>
<comment type="caution">
    <text evidence="1">The sequence shown here is derived from an EMBL/GenBank/DDBJ whole genome shotgun (WGS) entry which is preliminary data.</text>
</comment>
<gene>
    <name evidence="1" type="ORF">E2C01_097738</name>
</gene>
<dbReference type="EMBL" id="VSRR010130254">
    <property type="protein sequence ID" value="MPD02177.1"/>
    <property type="molecule type" value="Genomic_DNA"/>
</dbReference>
<evidence type="ECO:0000313" key="2">
    <source>
        <dbReference type="Proteomes" id="UP000324222"/>
    </source>
</evidence>
<name>A0A5B7K6G8_PORTR</name>
<protein>
    <submittedName>
        <fullName evidence="1">Uncharacterized protein</fullName>
    </submittedName>
</protein>